<dbReference type="InterPro" id="IPR017871">
    <property type="entry name" value="ABC_transporter-like_CS"/>
</dbReference>
<evidence type="ECO:0000256" key="4">
    <source>
        <dbReference type="ARBA" id="ARBA00022840"/>
    </source>
</evidence>
<feature type="transmembrane region" description="Helical" evidence="7">
    <location>
        <begin position="20"/>
        <end position="39"/>
    </location>
</feature>
<dbReference type="InterPro" id="IPR039421">
    <property type="entry name" value="Type_1_exporter"/>
</dbReference>
<dbReference type="PANTHER" id="PTHR24221:SF632">
    <property type="entry name" value="ATP-DEPENDENT LIPID A-CORE FLIPPASE"/>
    <property type="match status" value="1"/>
</dbReference>
<evidence type="ECO:0000313" key="10">
    <source>
        <dbReference type="EMBL" id="MFD1951225.1"/>
    </source>
</evidence>
<evidence type="ECO:0000256" key="1">
    <source>
        <dbReference type="ARBA" id="ARBA00004651"/>
    </source>
</evidence>
<keyword evidence="6 7" id="KW-0472">Membrane</keyword>
<keyword evidence="4 10" id="KW-0067">ATP-binding</keyword>
<dbReference type="SUPFAM" id="SSF52540">
    <property type="entry name" value="P-loop containing nucleoside triphosphate hydrolases"/>
    <property type="match status" value="1"/>
</dbReference>
<dbReference type="PROSITE" id="PS00211">
    <property type="entry name" value="ABC_TRANSPORTER_1"/>
    <property type="match status" value="1"/>
</dbReference>
<reference evidence="11" key="1">
    <citation type="journal article" date="2019" name="Int. J. Syst. Evol. Microbiol.">
        <title>The Global Catalogue of Microorganisms (GCM) 10K type strain sequencing project: providing services to taxonomists for standard genome sequencing and annotation.</title>
        <authorList>
            <consortium name="The Broad Institute Genomics Platform"/>
            <consortium name="The Broad Institute Genome Sequencing Center for Infectious Disease"/>
            <person name="Wu L."/>
            <person name="Ma J."/>
        </authorList>
    </citation>
    <scope>NUCLEOTIDE SEQUENCE [LARGE SCALE GENOMIC DNA]</scope>
    <source>
        <strain evidence="11">CGMCC 1.12702</strain>
    </source>
</reference>
<dbReference type="SUPFAM" id="SSF90123">
    <property type="entry name" value="ABC transporter transmembrane region"/>
    <property type="match status" value="1"/>
</dbReference>
<dbReference type="InterPro" id="IPR011527">
    <property type="entry name" value="ABC1_TM_dom"/>
</dbReference>
<evidence type="ECO:0000259" key="8">
    <source>
        <dbReference type="PROSITE" id="PS50893"/>
    </source>
</evidence>
<dbReference type="EMBL" id="JBHUGS010000002">
    <property type="protein sequence ID" value="MFD1951225.1"/>
    <property type="molecule type" value="Genomic_DNA"/>
</dbReference>
<organism evidence="10 11">
    <name type="scientific">Sphingomonas arantia</name>
    <dbReference type="NCBI Taxonomy" id="1460676"/>
    <lineage>
        <taxon>Bacteria</taxon>
        <taxon>Pseudomonadati</taxon>
        <taxon>Pseudomonadota</taxon>
        <taxon>Alphaproteobacteria</taxon>
        <taxon>Sphingomonadales</taxon>
        <taxon>Sphingomonadaceae</taxon>
        <taxon>Sphingomonas</taxon>
    </lineage>
</organism>
<dbReference type="GO" id="GO:0005524">
    <property type="term" value="F:ATP binding"/>
    <property type="evidence" value="ECO:0007669"/>
    <property type="project" value="UniProtKB-KW"/>
</dbReference>
<protein>
    <submittedName>
        <fullName evidence="10">ABC transporter ATP-binding protein</fullName>
    </submittedName>
</protein>
<dbReference type="Proteomes" id="UP001597400">
    <property type="component" value="Unassembled WGS sequence"/>
</dbReference>
<evidence type="ECO:0000259" key="9">
    <source>
        <dbReference type="PROSITE" id="PS50929"/>
    </source>
</evidence>
<evidence type="ECO:0000256" key="3">
    <source>
        <dbReference type="ARBA" id="ARBA00022741"/>
    </source>
</evidence>
<feature type="transmembrane region" description="Helical" evidence="7">
    <location>
        <begin position="59"/>
        <end position="77"/>
    </location>
</feature>
<dbReference type="InterPro" id="IPR027417">
    <property type="entry name" value="P-loop_NTPase"/>
</dbReference>
<dbReference type="Gene3D" id="3.40.50.300">
    <property type="entry name" value="P-loop containing nucleotide triphosphate hydrolases"/>
    <property type="match status" value="1"/>
</dbReference>
<evidence type="ECO:0000256" key="5">
    <source>
        <dbReference type="ARBA" id="ARBA00022989"/>
    </source>
</evidence>
<dbReference type="SMART" id="SM00382">
    <property type="entry name" value="AAA"/>
    <property type="match status" value="1"/>
</dbReference>
<keyword evidence="3" id="KW-0547">Nucleotide-binding</keyword>
<evidence type="ECO:0000256" key="6">
    <source>
        <dbReference type="ARBA" id="ARBA00023136"/>
    </source>
</evidence>
<feature type="transmembrane region" description="Helical" evidence="7">
    <location>
        <begin position="165"/>
        <end position="183"/>
    </location>
</feature>
<dbReference type="RefSeq" id="WP_380929728.1">
    <property type="nucleotide sequence ID" value="NZ_JBHUGS010000002.1"/>
</dbReference>
<comment type="caution">
    <text evidence="10">The sequence shown here is derived from an EMBL/GenBank/DDBJ whole genome shotgun (WGS) entry which is preliminary data.</text>
</comment>
<feature type="domain" description="ABC transmembrane type-1" evidence="9">
    <location>
        <begin position="23"/>
        <end position="306"/>
    </location>
</feature>
<comment type="subcellular location">
    <subcellularLocation>
        <location evidence="1">Cell membrane</location>
        <topology evidence="1">Multi-pass membrane protein</topology>
    </subcellularLocation>
</comment>
<feature type="transmembrane region" description="Helical" evidence="7">
    <location>
        <begin position="138"/>
        <end position="159"/>
    </location>
</feature>
<gene>
    <name evidence="10" type="ORF">ACFSGX_10660</name>
</gene>
<dbReference type="Pfam" id="PF00005">
    <property type="entry name" value="ABC_tran"/>
    <property type="match status" value="1"/>
</dbReference>
<name>A0ABW4TWX8_9SPHN</name>
<dbReference type="PROSITE" id="PS50893">
    <property type="entry name" value="ABC_TRANSPORTER_2"/>
    <property type="match status" value="1"/>
</dbReference>
<evidence type="ECO:0000256" key="2">
    <source>
        <dbReference type="ARBA" id="ARBA00022692"/>
    </source>
</evidence>
<dbReference type="PANTHER" id="PTHR24221">
    <property type="entry name" value="ATP-BINDING CASSETTE SUB-FAMILY B"/>
    <property type="match status" value="1"/>
</dbReference>
<dbReference type="PROSITE" id="PS50929">
    <property type="entry name" value="ABC_TM1F"/>
    <property type="match status" value="1"/>
</dbReference>
<keyword evidence="5 7" id="KW-1133">Transmembrane helix</keyword>
<proteinExistence type="predicted"/>
<feature type="domain" description="ABC transporter" evidence="8">
    <location>
        <begin position="340"/>
        <end position="574"/>
    </location>
</feature>
<dbReference type="InterPro" id="IPR036640">
    <property type="entry name" value="ABC1_TM_sf"/>
</dbReference>
<sequence>MPFLAGPWRFVWHYVAAKPYMFLALALVVVGASSSAIYVQYSMKLLIDAMTAKPSVIDHVYGALAIFIGMTLLESLLQRVAAFTLSSVTVQSGVNIRLDMFNYLTGHQLPFFQNHRAGALGHRVSTLSGSFGSVIHRLFLEIAPPLIAFTGAIIIFVSIDVRMSIALSLVFLIVTGALVVLGFRGHVHHQDFAGRAGVVGGELVDLISNIWVVKAFAARRREAERLRGFLLEEAAAQRRGWFFVERIRGLHDFALALLVGGTLLWTIGRWSAGLITTGDVVVVSTLTFRILQGSRDLAMAVIDTSQQCSYLRETLDVIGLPQTLNDRPNAKPLTVRDGTVRFENVTFGYTDDSAILHGLSIDVPAGQKVGLVGPSGAGKSSILQLIQRFYDPQSGDVLIDGQCVAAVTQDSLHEAIAVVPQEVMLFHRTVMENIRFARPGASDADVRRAAEAAGCDGFIMQLPDGYDSIVGERGTNLSGGQRQRIGIARAFLKDARLVLLDEATSALDTGSEMEVQSGLNALMTDRTVIAVAHRLSTIAAFDRVLVLEEGRVVEDGAPQDLLAQPDGLFRKLWQLQADGLIQSDVVLPDAPCPPLAPPRPTELAAPL</sequence>
<evidence type="ECO:0000313" key="11">
    <source>
        <dbReference type="Proteomes" id="UP001597400"/>
    </source>
</evidence>
<evidence type="ECO:0000256" key="7">
    <source>
        <dbReference type="SAM" id="Phobius"/>
    </source>
</evidence>
<dbReference type="InterPro" id="IPR003593">
    <property type="entry name" value="AAA+_ATPase"/>
</dbReference>
<dbReference type="Gene3D" id="1.20.1560.10">
    <property type="entry name" value="ABC transporter type 1, transmembrane domain"/>
    <property type="match status" value="1"/>
</dbReference>
<dbReference type="InterPro" id="IPR003439">
    <property type="entry name" value="ABC_transporter-like_ATP-bd"/>
</dbReference>
<keyword evidence="11" id="KW-1185">Reference proteome</keyword>
<keyword evidence="2 7" id="KW-0812">Transmembrane</keyword>
<accession>A0ABW4TWX8</accession>
<dbReference type="Pfam" id="PF00664">
    <property type="entry name" value="ABC_membrane"/>
    <property type="match status" value="1"/>
</dbReference>